<protein>
    <recommendedName>
        <fullName evidence="5">ANTAR domain-containing protein</fullName>
    </recommendedName>
</protein>
<keyword evidence="1" id="KW-0808">Transferase</keyword>
<evidence type="ECO:0000259" key="5">
    <source>
        <dbReference type="PROSITE" id="PS50921"/>
    </source>
</evidence>
<dbReference type="PROSITE" id="PS50921">
    <property type="entry name" value="ANTAR"/>
    <property type="match status" value="1"/>
</dbReference>
<dbReference type="AlphaFoldDB" id="D2PPX2"/>
<dbReference type="GO" id="GO:0016301">
    <property type="term" value="F:kinase activity"/>
    <property type="evidence" value="ECO:0007669"/>
    <property type="project" value="UniProtKB-KW"/>
</dbReference>
<reference evidence="6 7" key="2">
    <citation type="journal article" date="2010" name="Stand. Genomic Sci.">
        <title>Complete genome sequence of Kribbella flavida type strain (IFO 14399).</title>
        <authorList>
            <person name="Pukall R."/>
            <person name="Lapidus A."/>
            <person name="Glavina Del Rio T."/>
            <person name="Copeland A."/>
            <person name="Tice H."/>
            <person name="Cheng J.-F."/>
            <person name="Lucas S."/>
            <person name="Chen F."/>
            <person name="Nolan M."/>
            <person name="LaButti K."/>
            <person name="Pati A."/>
            <person name="Ivanova N."/>
            <person name="Mavrommatis K."/>
            <person name="Mikhailova N."/>
            <person name="Pitluck S."/>
            <person name="Bruce D."/>
            <person name="Goodwin L."/>
            <person name="Land M."/>
            <person name="Hauser L."/>
            <person name="Chang Y.-J."/>
            <person name="Jeffries C.D."/>
            <person name="Chen A."/>
            <person name="Palaniappan K."/>
            <person name="Chain P."/>
            <person name="Rohde M."/>
            <person name="Goeker M."/>
            <person name="Bristow J."/>
            <person name="Eisen J.A."/>
            <person name="Markowitz V."/>
            <person name="Hugenholtz P."/>
            <person name="Kyrpides N.C."/>
            <person name="Klenk H.-P."/>
            <person name="Brettin T."/>
        </authorList>
    </citation>
    <scope>NUCLEOTIDE SEQUENCE [LARGE SCALE GENOMIC DNA]</scope>
    <source>
        <strain evidence="7">DSM 17836 / JCM 10339 / NBRC 14399</strain>
    </source>
</reference>
<organism evidence="6 7">
    <name type="scientific">Kribbella flavida (strain DSM 17836 / JCM 10339 / NBRC 14399)</name>
    <dbReference type="NCBI Taxonomy" id="479435"/>
    <lineage>
        <taxon>Bacteria</taxon>
        <taxon>Bacillati</taxon>
        <taxon>Actinomycetota</taxon>
        <taxon>Actinomycetes</taxon>
        <taxon>Propionibacteriales</taxon>
        <taxon>Kribbellaceae</taxon>
        <taxon>Kribbella</taxon>
    </lineage>
</organism>
<evidence type="ECO:0000313" key="6">
    <source>
        <dbReference type="EMBL" id="ADB32896.1"/>
    </source>
</evidence>
<dbReference type="HOGENOM" id="CLU_074354_2_0_11"/>
<dbReference type="OrthoDB" id="7466251at2"/>
<dbReference type="Gene3D" id="3.30.450.40">
    <property type="match status" value="1"/>
</dbReference>
<sequence length="236" mass="25157">MSDFNDRLDPARFLADLAGTLHVQTGLEQTARIVALAVPMLVSDAVGSVALATRRQLVPAAAGSPALELAEQAQVELDEGPAVDVLKGASAVLVPDLLVESPWPQWTPTAIDAGWRSWLSLQLTSGTGQLIGVLSLASPAADAFDPGHTGWIKLLASHATVALDAARVRAHLAVAMDNHARIGHGLGILMERYGIDEEQAFVVLRKQAQDHGRKLRDVATELTRTGRLAEPDRRPN</sequence>
<dbReference type="KEGG" id="kfl:Kfla_3843"/>
<dbReference type="SMART" id="SM01012">
    <property type="entry name" value="ANTAR"/>
    <property type="match status" value="1"/>
</dbReference>
<dbReference type="InterPro" id="IPR011006">
    <property type="entry name" value="CheY-like_superfamily"/>
</dbReference>
<dbReference type="EMBL" id="CP001736">
    <property type="protein sequence ID" value="ADB32896.1"/>
    <property type="molecule type" value="Genomic_DNA"/>
</dbReference>
<dbReference type="Pfam" id="PF03861">
    <property type="entry name" value="ANTAR"/>
    <property type="match status" value="1"/>
</dbReference>
<evidence type="ECO:0000256" key="1">
    <source>
        <dbReference type="ARBA" id="ARBA00022679"/>
    </source>
</evidence>
<keyword evidence="7" id="KW-1185">Reference proteome</keyword>
<dbReference type="Proteomes" id="UP000007967">
    <property type="component" value="Chromosome"/>
</dbReference>
<dbReference type="SUPFAM" id="SSF55781">
    <property type="entry name" value="GAF domain-like"/>
    <property type="match status" value="1"/>
</dbReference>
<dbReference type="eggNOG" id="COG3707">
    <property type="taxonomic scope" value="Bacteria"/>
</dbReference>
<dbReference type="InterPro" id="IPR036388">
    <property type="entry name" value="WH-like_DNA-bd_sf"/>
</dbReference>
<dbReference type="InterPro" id="IPR029016">
    <property type="entry name" value="GAF-like_dom_sf"/>
</dbReference>
<evidence type="ECO:0000313" key="7">
    <source>
        <dbReference type="Proteomes" id="UP000007967"/>
    </source>
</evidence>
<evidence type="ECO:0000256" key="2">
    <source>
        <dbReference type="ARBA" id="ARBA00022777"/>
    </source>
</evidence>
<keyword evidence="3" id="KW-0805">Transcription regulation</keyword>
<keyword evidence="2" id="KW-0418">Kinase</keyword>
<dbReference type="PIRSF" id="PIRSF036625">
    <property type="entry name" value="GAF_ANTAR"/>
    <property type="match status" value="1"/>
</dbReference>
<dbReference type="InterPro" id="IPR012074">
    <property type="entry name" value="GAF_ANTAR"/>
</dbReference>
<accession>D2PPX2</accession>
<gene>
    <name evidence="6" type="ordered locus">Kfla_3843</name>
</gene>
<dbReference type="InterPro" id="IPR005561">
    <property type="entry name" value="ANTAR"/>
</dbReference>
<dbReference type="Gene3D" id="1.10.10.10">
    <property type="entry name" value="Winged helix-like DNA-binding domain superfamily/Winged helix DNA-binding domain"/>
    <property type="match status" value="1"/>
</dbReference>
<proteinExistence type="predicted"/>
<evidence type="ECO:0000256" key="4">
    <source>
        <dbReference type="ARBA" id="ARBA00023163"/>
    </source>
</evidence>
<dbReference type="InterPro" id="IPR003018">
    <property type="entry name" value="GAF"/>
</dbReference>
<name>D2PPX2_KRIFD</name>
<keyword evidence="4" id="KW-0804">Transcription</keyword>
<dbReference type="Pfam" id="PF13185">
    <property type="entry name" value="GAF_2"/>
    <property type="match status" value="1"/>
</dbReference>
<feature type="domain" description="ANTAR" evidence="5">
    <location>
        <begin position="162"/>
        <end position="223"/>
    </location>
</feature>
<dbReference type="GO" id="GO:0003723">
    <property type="term" value="F:RNA binding"/>
    <property type="evidence" value="ECO:0007669"/>
    <property type="project" value="InterPro"/>
</dbReference>
<dbReference type="STRING" id="479435.Kfla_3843"/>
<dbReference type="SUPFAM" id="SSF52172">
    <property type="entry name" value="CheY-like"/>
    <property type="match status" value="1"/>
</dbReference>
<evidence type="ECO:0000256" key="3">
    <source>
        <dbReference type="ARBA" id="ARBA00023015"/>
    </source>
</evidence>
<dbReference type="RefSeq" id="WP_012921452.1">
    <property type="nucleotide sequence ID" value="NC_013729.1"/>
</dbReference>
<reference evidence="7" key="1">
    <citation type="submission" date="2009-09" db="EMBL/GenBank/DDBJ databases">
        <title>The complete genome of Kribbella flavida DSM 17836.</title>
        <authorList>
            <consortium name="US DOE Joint Genome Institute (JGI-PGF)"/>
            <person name="Lucas S."/>
            <person name="Copeland A."/>
            <person name="Lapidus A."/>
            <person name="Glavina del Rio T."/>
            <person name="Dalin E."/>
            <person name="Tice H."/>
            <person name="Bruce D."/>
            <person name="Goodwin L."/>
            <person name="Pitluck S."/>
            <person name="Kyrpides N."/>
            <person name="Mavromatis K."/>
            <person name="Ivanova N."/>
            <person name="Saunders E."/>
            <person name="Brettin T."/>
            <person name="Detter J.C."/>
            <person name="Han C."/>
            <person name="Larimer F."/>
            <person name="Land M."/>
            <person name="Hauser L."/>
            <person name="Markowitz V."/>
            <person name="Cheng J.-F."/>
            <person name="Hugenholtz P."/>
            <person name="Woyke T."/>
            <person name="Wu D."/>
            <person name="Pukall R."/>
            <person name="Klenk H.-P."/>
            <person name="Eisen J.A."/>
        </authorList>
    </citation>
    <scope>NUCLEOTIDE SEQUENCE [LARGE SCALE GENOMIC DNA]</scope>
    <source>
        <strain evidence="7">DSM 17836 / JCM 10339 / NBRC 14399</strain>
    </source>
</reference>